<sequence length="90" mass="10073">MLSLNHLASDMQSLFESAEAEREQLRVQLEAVRAVHRPIEAKRAGAICAACSTKHGEYPDFRYFPVVTYPCETILIMEEAAADTETVDTE</sequence>
<evidence type="ECO:0008006" key="4">
    <source>
        <dbReference type="Google" id="ProtNLM"/>
    </source>
</evidence>
<comment type="caution">
    <text evidence="2">The sequence shown here is derived from an EMBL/GenBank/DDBJ whole genome shotgun (WGS) entry which is preliminary data.</text>
</comment>
<keyword evidence="1" id="KW-0175">Coiled coil</keyword>
<evidence type="ECO:0000313" key="2">
    <source>
        <dbReference type="EMBL" id="GAA4924445.1"/>
    </source>
</evidence>
<keyword evidence="3" id="KW-1185">Reference proteome</keyword>
<dbReference type="Proteomes" id="UP001500368">
    <property type="component" value="Unassembled WGS sequence"/>
</dbReference>
<organism evidence="2 3">
    <name type="scientific">Nesterenkonia rhizosphaerae</name>
    <dbReference type="NCBI Taxonomy" id="1348272"/>
    <lineage>
        <taxon>Bacteria</taxon>
        <taxon>Bacillati</taxon>
        <taxon>Actinomycetota</taxon>
        <taxon>Actinomycetes</taxon>
        <taxon>Micrococcales</taxon>
        <taxon>Micrococcaceae</taxon>
        <taxon>Nesterenkonia</taxon>
    </lineage>
</organism>
<dbReference type="EMBL" id="BAABLW010000007">
    <property type="protein sequence ID" value="GAA4924445.1"/>
    <property type="molecule type" value="Genomic_DNA"/>
</dbReference>
<accession>A0ABP9G1E2</accession>
<reference evidence="3" key="1">
    <citation type="journal article" date="2019" name="Int. J. Syst. Evol. Microbiol.">
        <title>The Global Catalogue of Microorganisms (GCM) 10K type strain sequencing project: providing services to taxonomists for standard genome sequencing and annotation.</title>
        <authorList>
            <consortium name="The Broad Institute Genomics Platform"/>
            <consortium name="The Broad Institute Genome Sequencing Center for Infectious Disease"/>
            <person name="Wu L."/>
            <person name="Ma J."/>
        </authorList>
    </citation>
    <scope>NUCLEOTIDE SEQUENCE [LARGE SCALE GENOMIC DNA]</scope>
    <source>
        <strain evidence="3">JCM 19129</strain>
    </source>
</reference>
<feature type="coiled-coil region" evidence="1">
    <location>
        <begin position="8"/>
        <end position="35"/>
    </location>
</feature>
<gene>
    <name evidence="2" type="ORF">GCM10025790_22100</name>
</gene>
<name>A0ABP9G1E2_9MICC</name>
<proteinExistence type="predicted"/>
<evidence type="ECO:0000256" key="1">
    <source>
        <dbReference type="SAM" id="Coils"/>
    </source>
</evidence>
<protein>
    <recommendedName>
        <fullName evidence="4">DksA C4-type domain-containing protein</fullName>
    </recommendedName>
</protein>
<evidence type="ECO:0000313" key="3">
    <source>
        <dbReference type="Proteomes" id="UP001500368"/>
    </source>
</evidence>